<dbReference type="InterPro" id="IPR011335">
    <property type="entry name" value="Restrct_endonuc-II-like"/>
</dbReference>
<evidence type="ECO:0000313" key="3">
    <source>
        <dbReference type="EnsemblMetazoa" id="CLYHEMP009616.1"/>
    </source>
</evidence>
<reference evidence="3" key="1">
    <citation type="submission" date="2021-01" db="UniProtKB">
        <authorList>
            <consortium name="EnsemblMetazoa"/>
        </authorList>
    </citation>
    <scope>IDENTIFICATION</scope>
</reference>
<accession>A0A7M5VBF9</accession>
<dbReference type="EnsemblMetazoa" id="CLYHEMT009616.1">
    <property type="protein sequence ID" value="CLYHEMP009616.1"/>
    <property type="gene ID" value="CLYHEMG009616"/>
</dbReference>
<dbReference type="Proteomes" id="UP000594262">
    <property type="component" value="Unplaced"/>
</dbReference>
<sequence>EVSLRRYLNSHGKDTNGTFDELVARTYVAHCENAPLVPTKQSEEKALEGEYVLKLKVGEKRIKDPLKIQYGWLKEKDAITKWPSMYYQDMSRYVNLQGPQFIAQLDREYKLGKAFRYFTDGLVDDILYLEIDEDLCFIKTQVCRSQAMRKKKYHVWAVLTKDKSDETPGGEILTACCGCLAGLGGMCNHLIGMLFKIENAVTKGLTKPSKTSQKSTWNDRSRGRANLVFGPVEEVVFQKSHYLSESDRDLREEAKGFRAFEGSLYKQHKEELKDSNKLRDRLFQCLKPDIPNSRFAEFMEEKPLNRKQIQDFDLPKTIFESKMAYTYNTELSPKENAGLFTYELKISKKNILDLSEATVGQGETEIWKNHRQGRMTASNFHSIFTKCATLRKNPETDCTSLTNTLLGKSGPSGNEYAIKHGNNLEERARRRYRHIMKSKHRKFEVKEAGLFLFEKHPFVGGSPDGLVSCVCCGEGVLEIKCPFNVRDSVPSHENVAYLVKNDTTGLVNLKRNHNYFFQIQGQLGVTGRKYCDFFVYTRHGEYMERIKFEPTLWTEILDRLNCFWIDHFCIKILLGNDDEESLTQATSGLKLTDDVNDGKKENSHPVQSGIPNKKAKYQ</sequence>
<dbReference type="PANTHER" id="PTHR47526:SF3">
    <property type="entry name" value="PHD-TYPE DOMAIN-CONTAINING PROTEIN"/>
    <property type="match status" value="1"/>
</dbReference>
<feature type="region of interest" description="Disordered" evidence="1">
    <location>
        <begin position="592"/>
        <end position="618"/>
    </location>
</feature>
<feature type="compositionally biased region" description="Basic and acidic residues" evidence="1">
    <location>
        <begin position="592"/>
        <end position="603"/>
    </location>
</feature>
<dbReference type="AlphaFoldDB" id="A0A7M5VBF9"/>
<evidence type="ECO:0000313" key="4">
    <source>
        <dbReference type="Proteomes" id="UP000594262"/>
    </source>
</evidence>
<evidence type="ECO:0000256" key="1">
    <source>
        <dbReference type="SAM" id="MobiDB-lite"/>
    </source>
</evidence>
<dbReference type="CDD" id="cd22343">
    <property type="entry name" value="PDDEXK_lambda_exonuclease-like"/>
    <property type="match status" value="1"/>
</dbReference>
<protein>
    <recommendedName>
        <fullName evidence="2">YqaJ viral recombinase domain-containing protein</fullName>
    </recommendedName>
</protein>
<dbReference type="InterPro" id="IPR019080">
    <property type="entry name" value="YqaJ_viral_recombinase"/>
</dbReference>
<dbReference type="PANTHER" id="PTHR47526">
    <property type="entry name" value="ATP-DEPENDENT DNA HELICASE"/>
    <property type="match status" value="1"/>
</dbReference>
<proteinExistence type="predicted"/>
<dbReference type="Pfam" id="PF09588">
    <property type="entry name" value="YqaJ"/>
    <property type="match status" value="1"/>
</dbReference>
<dbReference type="Gene3D" id="3.90.320.10">
    <property type="match status" value="1"/>
</dbReference>
<evidence type="ECO:0000259" key="2">
    <source>
        <dbReference type="Pfam" id="PF09588"/>
    </source>
</evidence>
<dbReference type="InterPro" id="IPR011604">
    <property type="entry name" value="PDDEXK-like_dom_sf"/>
</dbReference>
<feature type="domain" description="YqaJ viral recombinase" evidence="2">
    <location>
        <begin position="367"/>
        <end position="528"/>
    </location>
</feature>
<dbReference type="SUPFAM" id="SSF52980">
    <property type="entry name" value="Restriction endonuclease-like"/>
    <property type="match status" value="1"/>
</dbReference>
<name>A0A7M5VBF9_9CNID</name>
<keyword evidence="4" id="KW-1185">Reference proteome</keyword>
<organism evidence="3 4">
    <name type="scientific">Clytia hemisphaerica</name>
    <dbReference type="NCBI Taxonomy" id="252671"/>
    <lineage>
        <taxon>Eukaryota</taxon>
        <taxon>Metazoa</taxon>
        <taxon>Cnidaria</taxon>
        <taxon>Hydrozoa</taxon>
        <taxon>Hydroidolina</taxon>
        <taxon>Leptothecata</taxon>
        <taxon>Obeliida</taxon>
        <taxon>Clytiidae</taxon>
        <taxon>Clytia</taxon>
    </lineage>
</organism>
<dbReference type="OrthoDB" id="6020734at2759"/>
<dbReference type="GO" id="GO:0006281">
    <property type="term" value="P:DNA repair"/>
    <property type="evidence" value="ECO:0007669"/>
    <property type="project" value="UniProtKB-ARBA"/>
</dbReference>